<dbReference type="Pfam" id="PF02668">
    <property type="entry name" value="TauD"/>
    <property type="match status" value="1"/>
</dbReference>
<dbReference type="GO" id="GO:0016706">
    <property type="term" value="F:2-oxoglutarate-dependent dioxygenase activity"/>
    <property type="evidence" value="ECO:0007669"/>
    <property type="project" value="UniProtKB-ARBA"/>
</dbReference>
<evidence type="ECO:0000256" key="1">
    <source>
        <dbReference type="ARBA" id="ARBA00001954"/>
    </source>
</evidence>
<dbReference type="Gene3D" id="3.60.130.10">
    <property type="entry name" value="Clavaminate synthase-like"/>
    <property type="match status" value="1"/>
</dbReference>
<evidence type="ECO:0000256" key="2">
    <source>
        <dbReference type="ARBA" id="ARBA00023002"/>
    </source>
</evidence>
<dbReference type="PANTHER" id="PTHR10696">
    <property type="entry name" value="GAMMA-BUTYROBETAINE HYDROXYLASE-RELATED"/>
    <property type="match status" value="1"/>
</dbReference>
<gene>
    <name evidence="5" type="ORF">LPTSP4_16170</name>
</gene>
<evidence type="ECO:0000313" key="5">
    <source>
        <dbReference type="EMBL" id="GBF50093.1"/>
    </source>
</evidence>
<dbReference type="EMBL" id="BFBB01000003">
    <property type="protein sequence ID" value="GBF50093.1"/>
    <property type="molecule type" value="Genomic_DNA"/>
</dbReference>
<organism evidence="5 6">
    <name type="scientific">Leptospira ryugenii</name>
    <dbReference type="NCBI Taxonomy" id="1917863"/>
    <lineage>
        <taxon>Bacteria</taxon>
        <taxon>Pseudomonadati</taxon>
        <taxon>Spirochaetota</taxon>
        <taxon>Spirochaetia</taxon>
        <taxon>Leptospirales</taxon>
        <taxon>Leptospiraceae</taxon>
        <taxon>Leptospira</taxon>
    </lineage>
</organism>
<evidence type="ECO:0000259" key="4">
    <source>
        <dbReference type="Pfam" id="PF02668"/>
    </source>
</evidence>
<accession>A0A2P2DZP6</accession>
<proteinExistence type="predicted"/>
<keyword evidence="3" id="KW-0045">Antibiotic biosynthesis</keyword>
<dbReference type="SUPFAM" id="SSF51197">
    <property type="entry name" value="Clavaminate synthase-like"/>
    <property type="match status" value="1"/>
</dbReference>
<keyword evidence="6" id="KW-1185">Reference proteome</keyword>
<dbReference type="PANTHER" id="PTHR10696:SF56">
    <property type="entry name" value="TAUD_TFDA-LIKE DOMAIN-CONTAINING PROTEIN"/>
    <property type="match status" value="1"/>
</dbReference>
<evidence type="ECO:0000256" key="3">
    <source>
        <dbReference type="ARBA" id="ARBA00023194"/>
    </source>
</evidence>
<comment type="caution">
    <text evidence="5">The sequence shown here is derived from an EMBL/GenBank/DDBJ whole genome shotgun (WGS) entry which is preliminary data.</text>
</comment>
<evidence type="ECO:0000313" key="6">
    <source>
        <dbReference type="Proteomes" id="UP000245133"/>
    </source>
</evidence>
<dbReference type="GO" id="GO:0017000">
    <property type="term" value="P:antibiotic biosynthetic process"/>
    <property type="evidence" value="ECO:0007669"/>
    <property type="project" value="UniProtKB-KW"/>
</dbReference>
<protein>
    <submittedName>
        <fullName evidence="5">Taurine catabolism dioxygenase, TauD/TfdA family</fullName>
    </submittedName>
</protein>
<dbReference type="Proteomes" id="UP000245133">
    <property type="component" value="Unassembled WGS sequence"/>
</dbReference>
<comment type="cofactor">
    <cofactor evidence="1">
        <name>Fe(2+)</name>
        <dbReference type="ChEBI" id="CHEBI:29033"/>
    </cofactor>
</comment>
<dbReference type="InterPro" id="IPR050411">
    <property type="entry name" value="AlphaKG_dependent_hydroxylases"/>
</dbReference>
<keyword evidence="2" id="KW-0560">Oxidoreductase</keyword>
<name>A0A2P2DZP6_9LEPT</name>
<dbReference type="InterPro" id="IPR042098">
    <property type="entry name" value="TauD-like_sf"/>
</dbReference>
<dbReference type="InterPro" id="IPR003819">
    <property type="entry name" value="TauD/TfdA-like"/>
</dbReference>
<reference evidence="5 6" key="1">
    <citation type="submission" date="2018-02" db="EMBL/GenBank/DDBJ databases">
        <title>Novel Leptospira species isolated from soil and water in Japan.</title>
        <authorList>
            <person name="Nakao R."/>
            <person name="Masuzawa T."/>
        </authorList>
    </citation>
    <scope>NUCLEOTIDE SEQUENCE [LARGE SCALE GENOMIC DNA]</scope>
    <source>
        <strain evidence="5 6">YH101</strain>
    </source>
</reference>
<keyword evidence="5" id="KW-0223">Dioxygenase</keyword>
<sequence>MVYEGSPGSDPKLLIDWMQQNKSEWTKDLNNSGAILFRNFSFSSPKEFQEFLLSTKEPLGEFYLGTSPRDQIVQYVFTASELPPHYPIMQHAEMSFLDNPPKYLFFFAERASERDGETPITDLRTIWEEMPNEIRDKVLKHGIKYRRRYDGPAQKKRYSLWKTKRWDEMFGTVDKTEVKKISDQNRFQLHWQGDDQLTIVNHQDGIRQHPTTKTTAWHNHSQTFHFQAAVSEVWSIFKRQKSIRSFSVALLLTILTGIKRLLGPESHDVHVTYGNGEEISTKDMKLISNLFWKHMKIFSWRTGDILMIDNYSVSHGRLPFKGPRRILVGWANS</sequence>
<dbReference type="AlphaFoldDB" id="A0A2P2DZP6"/>
<feature type="domain" description="TauD/TfdA-like" evidence="4">
    <location>
        <begin position="22"/>
        <end position="328"/>
    </location>
</feature>